<reference evidence="1 2" key="1">
    <citation type="submission" date="2020-04" db="EMBL/GenBank/DDBJ databases">
        <title>Perkinsus olseni comparative genomics.</title>
        <authorList>
            <person name="Bogema D.R."/>
        </authorList>
    </citation>
    <scope>NUCLEOTIDE SEQUENCE [LARGE SCALE GENOMIC DNA]</scope>
    <source>
        <strain evidence="1">ATCC PRA-205</strain>
    </source>
</reference>
<proteinExistence type="predicted"/>
<accession>A0A7J6RQN8</accession>
<organism evidence="1 2">
    <name type="scientific">Perkinsus olseni</name>
    <name type="common">Perkinsus atlanticus</name>
    <dbReference type="NCBI Taxonomy" id="32597"/>
    <lineage>
        <taxon>Eukaryota</taxon>
        <taxon>Sar</taxon>
        <taxon>Alveolata</taxon>
        <taxon>Perkinsozoa</taxon>
        <taxon>Perkinsea</taxon>
        <taxon>Perkinsida</taxon>
        <taxon>Perkinsidae</taxon>
        <taxon>Perkinsus</taxon>
    </lineage>
</organism>
<evidence type="ECO:0000313" key="2">
    <source>
        <dbReference type="Proteomes" id="UP000574390"/>
    </source>
</evidence>
<gene>
    <name evidence="1" type="ORF">FOZ62_000295</name>
</gene>
<feature type="non-terminal residue" evidence="1">
    <location>
        <position position="1"/>
    </location>
</feature>
<dbReference type="EMBL" id="JABANM010020383">
    <property type="protein sequence ID" value="KAF4722917.1"/>
    <property type="molecule type" value="Genomic_DNA"/>
</dbReference>
<comment type="caution">
    <text evidence="1">The sequence shown here is derived from an EMBL/GenBank/DDBJ whole genome shotgun (WGS) entry which is preliminary data.</text>
</comment>
<dbReference type="AlphaFoldDB" id="A0A7J6RQN8"/>
<sequence>MLDPEYREVSRGFSPLLIKLSDHEYDPIGLVSFPLQFRAVALPYGDKLTSITVTTRDICGGFSKGNLQLNNRS</sequence>
<evidence type="ECO:0000313" key="1">
    <source>
        <dbReference type="EMBL" id="KAF4722917.1"/>
    </source>
</evidence>
<protein>
    <submittedName>
        <fullName evidence="1">Uncharacterized protein</fullName>
    </submittedName>
</protein>
<name>A0A7J6RQN8_PEROL</name>
<dbReference type="Proteomes" id="UP000574390">
    <property type="component" value="Unassembled WGS sequence"/>
</dbReference>